<name>A0A382QVE5_9ZZZZ</name>
<evidence type="ECO:0000256" key="2">
    <source>
        <dbReference type="ARBA" id="ARBA00022801"/>
    </source>
</evidence>
<dbReference type="NCBIfam" id="TIGR00283">
    <property type="entry name" value="arch_pth2"/>
    <property type="match status" value="1"/>
</dbReference>
<dbReference type="GO" id="GO:0005829">
    <property type="term" value="C:cytosol"/>
    <property type="evidence" value="ECO:0007669"/>
    <property type="project" value="TreeGrafter"/>
</dbReference>
<dbReference type="InterPro" id="IPR023476">
    <property type="entry name" value="Pep_tRNA_hydro_II_dom_sf"/>
</dbReference>
<organism evidence="5">
    <name type="scientific">marine metagenome</name>
    <dbReference type="NCBI Taxonomy" id="408172"/>
    <lineage>
        <taxon>unclassified sequences</taxon>
        <taxon>metagenomes</taxon>
        <taxon>ecological metagenomes</taxon>
    </lineage>
</organism>
<reference evidence="5" key="1">
    <citation type="submission" date="2018-05" db="EMBL/GenBank/DDBJ databases">
        <authorList>
            <person name="Lanie J.A."/>
            <person name="Ng W.-L."/>
            <person name="Kazmierczak K.M."/>
            <person name="Andrzejewski T.M."/>
            <person name="Davidsen T.M."/>
            <person name="Wayne K.J."/>
            <person name="Tettelin H."/>
            <person name="Glass J.I."/>
            <person name="Rusch D."/>
            <person name="Podicherti R."/>
            <person name="Tsui H.-C.T."/>
            <person name="Winkler M.E."/>
        </authorList>
    </citation>
    <scope>NUCLEOTIDE SEQUENCE</scope>
</reference>
<dbReference type="PANTHER" id="PTHR12649">
    <property type="entry name" value="PEPTIDYL-TRNA HYDROLASE 2"/>
    <property type="match status" value="1"/>
</dbReference>
<accession>A0A382QVE5</accession>
<dbReference type="CDD" id="cd02430">
    <property type="entry name" value="PTH2"/>
    <property type="match status" value="1"/>
</dbReference>
<dbReference type="AlphaFoldDB" id="A0A382QVE5"/>
<proteinExistence type="inferred from homology"/>
<evidence type="ECO:0000256" key="4">
    <source>
        <dbReference type="ARBA" id="ARBA00048707"/>
    </source>
</evidence>
<evidence type="ECO:0000256" key="1">
    <source>
        <dbReference type="ARBA" id="ARBA00013260"/>
    </source>
</evidence>
<dbReference type="InterPro" id="IPR002833">
    <property type="entry name" value="PTH2"/>
</dbReference>
<evidence type="ECO:0000256" key="3">
    <source>
        <dbReference type="ARBA" id="ARBA00038050"/>
    </source>
</evidence>
<dbReference type="PANTHER" id="PTHR12649:SF11">
    <property type="entry name" value="PEPTIDYL-TRNA HYDROLASE 2, MITOCHONDRIAL"/>
    <property type="match status" value="1"/>
</dbReference>
<dbReference type="EC" id="3.1.1.29" evidence="1"/>
<dbReference type="NCBIfam" id="NF003314">
    <property type="entry name" value="PRK04322.1"/>
    <property type="match status" value="1"/>
</dbReference>
<dbReference type="EMBL" id="UINC01116860">
    <property type="protein sequence ID" value="SVC88890.1"/>
    <property type="molecule type" value="Genomic_DNA"/>
</dbReference>
<dbReference type="Pfam" id="PF01981">
    <property type="entry name" value="PTH2"/>
    <property type="match status" value="1"/>
</dbReference>
<dbReference type="GO" id="GO:0004045">
    <property type="term" value="F:peptidyl-tRNA hydrolase activity"/>
    <property type="evidence" value="ECO:0007669"/>
    <property type="project" value="UniProtKB-EC"/>
</dbReference>
<evidence type="ECO:0000313" key="5">
    <source>
        <dbReference type="EMBL" id="SVC88890.1"/>
    </source>
</evidence>
<comment type="catalytic activity">
    <reaction evidence="4">
        <text>an N-acyl-L-alpha-aminoacyl-tRNA + H2O = an N-acyl-L-amino acid + a tRNA + H(+)</text>
        <dbReference type="Rhea" id="RHEA:54448"/>
        <dbReference type="Rhea" id="RHEA-COMP:10123"/>
        <dbReference type="Rhea" id="RHEA-COMP:13883"/>
        <dbReference type="ChEBI" id="CHEBI:15377"/>
        <dbReference type="ChEBI" id="CHEBI:15378"/>
        <dbReference type="ChEBI" id="CHEBI:59874"/>
        <dbReference type="ChEBI" id="CHEBI:78442"/>
        <dbReference type="ChEBI" id="CHEBI:138191"/>
        <dbReference type="EC" id="3.1.1.29"/>
    </reaction>
</comment>
<dbReference type="Gene3D" id="3.40.1490.10">
    <property type="entry name" value="Bit1"/>
    <property type="match status" value="1"/>
</dbReference>
<keyword evidence="2" id="KW-0378">Hydrolase</keyword>
<dbReference type="FunFam" id="3.40.1490.10:FF:000001">
    <property type="entry name" value="Peptidyl-tRNA hydrolase 2"/>
    <property type="match status" value="1"/>
</dbReference>
<gene>
    <name evidence="5" type="ORF">METZ01_LOCUS341744</name>
</gene>
<sequence>MEYKLVIVVRTDLGISKGKMAAQVAHAAVNCAMKAKKSSSTSFRNWFDEGQKKVVVKGENESTLRKLQQHAREVGLVSSLVTDAGLTEVPPNTITCLGIGPASDSEIDLITGSYSLF</sequence>
<comment type="similarity">
    <text evidence="3">Belongs to the PTH2 family.</text>
</comment>
<dbReference type="SUPFAM" id="SSF102462">
    <property type="entry name" value="Peptidyl-tRNA hydrolase II"/>
    <property type="match status" value="1"/>
</dbReference>
<protein>
    <recommendedName>
        <fullName evidence="1">peptidyl-tRNA hydrolase</fullName>
        <ecNumber evidence="1">3.1.1.29</ecNumber>
    </recommendedName>
</protein>